<dbReference type="InterPro" id="IPR052912">
    <property type="entry name" value="UPF0111_domain"/>
</dbReference>
<dbReference type="InterPro" id="IPR038078">
    <property type="entry name" value="PhoU-like_sf"/>
</dbReference>
<dbReference type="OrthoDB" id="9797568at2"/>
<proteinExistence type="inferred from homology"/>
<evidence type="ECO:0000313" key="3">
    <source>
        <dbReference type="Proteomes" id="UP000295023"/>
    </source>
</evidence>
<dbReference type="Pfam" id="PF01865">
    <property type="entry name" value="PhoU_div"/>
    <property type="match status" value="1"/>
</dbReference>
<dbReference type="PANTHER" id="PTHR37298">
    <property type="entry name" value="UPF0111 PROTEIN YKAA"/>
    <property type="match status" value="1"/>
</dbReference>
<keyword evidence="3" id="KW-1185">Reference proteome</keyword>
<sequence>MMHLFRRMMPREERFFDMYARHADAVVRGATELRGMLEGGEAVQRHYPGVLSAEDDADAVTREVVQAVRRTFVTPFDRGDIQTLIGRMDDTVDQMKKAAKAIVLFEMTEFDAEIRRMGDAIGRCAALLREAVPLLSAISPNASRINELCEQIRRIEGEADDIHDVGVTELFRRCAPGEALRFIAAREVFDQLEKIVDRFDDAANEIEGIVVEHV</sequence>
<accession>A0A4R4DTU6</accession>
<dbReference type="InterPro" id="IPR018445">
    <property type="entry name" value="Put_Phosphate_transp_reg"/>
</dbReference>
<dbReference type="PANTHER" id="PTHR37298:SF1">
    <property type="entry name" value="UPF0111 PROTEIN YKAA"/>
    <property type="match status" value="1"/>
</dbReference>
<protein>
    <submittedName>
        <fullName evidence="2">DUF47 domain-containing protein</fullName>
    </submittedName>
</protein>
<dbReference type="Gene3D" id="1.20.58.220">
    <property type="entry name" value="Phosphate transport system protein phou homolog 2, domain 2"/>
    <property type="match status" value="1"/>
</dbReference>
<dbReference type="Proteomes" id="UP000295023">
    <property type="component" value="Unassembled WGS sequence"/>
</dbReference>
<reference evidence="2 3" key="1">
    <citation type="submission" date="2019-03" db="EMBL/GenBank/DDBJ databases">
        <title>Paracraurococcus aquatilis NE82 genome sequence.</title>
        <authorList>
            <person name="Zhao Y."/>
            <person name="Du Z."/>
        </authorList>
    </citation>
    <scope>NUCLEOTIDE SEQUENCE [LARGE SCALE GENOMIC DNA]</scope>
    <source>
        <strain evidence="2 3">NE82</strain>
    </source>
</reference>
<evidence type="ECO:0000256" key="1">
    <source>
        <dbReference type="ARBA" id="ARBA00008591"/>
    </source>
</evidence>
<dbReference type="RefSeq" id="WP_132285041.1">
    <property type="nucleotide sequence ID" value="NZ_SKBM01000003.1"/>
</dbReference>
<name>A0A4R4DTU6_9PROT</name>
<gene>
    <name evidence="2" type="ORF">EXY23_04640</name>
</gene>
<dbReference type="EMBL" id="SKBM01000003">
    <property type="protein sequence ID" value="TCZ65462.1"/>
    <property type="molecule type" value="Genomic_DNA"/>
</dbReference>
<comment type="similarity">
    <text evidence="1">Belongs to the UPF0111 family.</text>
</comment>
<comment type="caution">
    <text evidence="2">The sequence shown here is derived from an EMBL/GenBank/DDBJ whole genome shotgun (WGS) entry which is preliminary data.</text>
</comment>
<organism evidence="2 3">
    <name type="scientific">Roseicella aquatilis</name>
    <dbReference type="NCBI Taxonomy" id="2527868"/>
    <lineage>
        <taxon>Bacteria</taxon>
        <taxon>Pseudomonadati</taxon>
        <taxon>Pseudomonadota</taxon>
        <taxon>Alphaproteobacteria</taxon>
        <taxon>Acetobacterales</taxon>
        <taxon>Roseomonadaceae</taxon>
        <taxon>Roseicella</taxon>
    </lineage>
</organism>
<evidence type="ECO:0000313" key="2">
    <source>
        <dbReference type="EMBL" id="TCZ65462.1"/>
    </source>
</evidence>
<dbReference type="AlphaFoldDB" id="A0A4R4DTU6"/>